<reference evidence="2 3" key="1">
    <citation type="submission" date="2022-03" db="EMBL/GenBank/DDBJ databases">
        <title>Streptomyces yunnanensis P86,complete genome.</title>
        <authorList>
            <person name="Chen S."/>
            <person name="Zhang Q."/>
        </authorList>
    </citation>
    <scope>NUCLEOTIDE SEQUENCE [LARGE SCALE GENOMIC DNA]</scope>
    <source>
        <strain evidence="2 3">P86</strain>
    </source>
</reference>
<dbReference type="RefSeq" id="WP_039636245.1">
    <property type="nucleotide sequence ID" value="NZ_CP095749.1"/>
</dbReference>
<name>A0ABY8ACS6_9ACTN</name>
<evidence type="ECO:0000313" key="2">
    <source>
        <dbReference type="EMBL" id="WEB42496.1"/>
    </source>
</evidence>
<protein>
    <submittedName>
        <fullName evidence="2">Uncharacterized protein</fullName>
    </submittedName>
</protein>
<evidence type="ECO:0000313" key="3">
    <source>
        <dbReference type="Proteomes" id="UP001218629"/>
    </source>
</evidence>
<sequence length="144" mass="16311">MADADHDADHDRRPLPDAEDPHHKHLDLEPDSEQQALREHAPVHRIELDHVHDRMRDWADRRPAPHTIDQATAHVLNWWDRAAAGAVVREVHRRVPGSVLLDAAGESAEGLLRELLAELGVLEKCHYSFAWGRRSGGWAGTTWC</sequence>
<feature type="region of interest" description="Disordered" evidence="1">
    <location>
        <begin position="1"/>
        <end position="26"/>
    </location>
</feature>
<organism evidence="2 3">
    <name type="scientific">Streptomyces yunnanensis</name>
    <dbReference type="NCBI Taxonomy" id="156453"/>
    <lineage>
        <taxon>Bacteria</taxon>
        <taxon>Bacillati</taxon>
        <taxon>Actinomycetota</taxon>
        <taxon>Actinomycetes</taxon>
        <taxon>Kitasatosporales</taxon>
        <taxon>Streptomycetaceae</taxon>
        <taxon>Streptomyces</taxon>
    </lineage>
</organism>
<dbReference type="Proteomes" id="UP001218629">
    <property type="component" value="Chromosome"/>
</dbReference>
<accession>A0ABY8ACS6</accession>
<gene>
    <name evidence="2" type="ORF">MOV08_26760</name>
</gene>
<dbReference type="EMBL" id="CP095749">
    <property type="protein sequence ID" value="WEB42496.1"/>
    <property type="molecule type" value="Genomic_DNA"/>
</dbReference>
<keyword evidence="3" id="KW-1185">Reference proteome</keyword>
<evidence type="ECO:0000256" key="1">
    <source>
        <dbReference type="SAM" id="MobiDB-lite"/>
    </source>
</evidence>
<proteinExistence type="predicted"/>